<dbReference type="PANTHER" id="PTHR32120">
    <property type="entry name" value="SMALL RIBOSOMAL SUBUNIT BIOGENESIS GTPASE RSGA"/>
    <property type="match status" value="1"/>
</dbReference>
<evidence type="ECO:0000313" key="14">
    <source>
        <dbReference type="EMBL" id="SEJ49515.1"/>
    </source>
</evidence>
<evidence type="ECO:0000256" key="1">
    <source>
        <dbReference type="ARBA" id="ARBA00022490"/>
    </source>
</evidence>
<dbReference type="InterPro" id="IPR012340">
    <property type="entry name" value="NA-bd_OB-fold"/>
</dbReference>
<keyword evidence="3 10" id="KW-0479">Metal-binding</keyword>
<feature type="binding site" evidence="10">
    <location>
        <begin position="112"/>
        <end position="115"/>
    </location>
    <ligand>
        <name>GTP</name>
        <dbReference type="ChEBI" id="CHEBI:37565"/>
    </ligand>
</feature>
<gene>
    <name evidence="10" type="primary">rsgA</name>
    <name evidence="14" type="ORF">SAMN05216375_11546</name>
    <name evidence="13" type="ORF">TR210_2224</name>
</gene>
<evidence type="ECO:0000256" key="10">
    <source>
        <dbReference type="HAMAP-Rule" id="MF_01820"/>
    </source>
</evidence>
<keyword evidence="2 10" id="KW-0690">Ribosome biogenesis</keyword>
<dbReference type="EMBL" id="FNYT01000015">
    <property type="protein sequence ID" value="SEJ49515.1"/>
    <property type="molecule type" value="Genomic_DNA"/>
</dbReference>
<dbReference type="HAMAP" id="MF_01820">
    <property type="entry name" value="GTPase_RsgA"/>
    <property type="match status" value="1"/>
</dbReference>
<dbReference type="GO" id="GO:0046872">
    <property type="term" value="F:metal ion binding"/>
    <property type="evidence" value="ECO:0007669"/>
    <property type="project" value="UniProtKB-KW"/>
</dbReference>
<dbReference type="CDD" id="cd04466">
    <property type="entry name" value="S1_YloQ_GTPase"/>
    <property type="match status" value="1"/>
</dbReference>
<reference evidence="14 16" key="2">
    <citation type="submission" date="2016-10" db="EMBL/GenBank/DDBJ databases">
        <authorList>
            <person name="Varghese N."/>
            <person name="Submissions S."/>
        </authorList>
    </citation>
    <scope>NUCLEOTIDE SEQUENCE [LARGE SCALE GENOMIC DNA]</scope>
    <source>
        <strain evidence="14 16">DSM 22150</strain>
    </source>
</reference>
<dbReference type="OrthoDB" id="9809485at2"/>
<dbReference type="Proteomes" id="UP000076878">
    <property type="component" value="Unassembled WGS sequence"/>
</dbReference>
<dbReference type="InterPro" id="IPR027417">
    <property type="entry name" value="P-loop_NTPase"/>
</dbReference>
<evidence type="ECO:0000256" key="4">
    <source>
        <dbReference type="ARBA" id="ARBA00022730"/>
    </source>
</evidence>
<feature type="binding site" evidence="10">
    <location>
        <position position="248"/>
    </location>
    <ligand>
        <name>Zn(2+)</name>
        <dbReference type="ChEBI" id="CHEBI:29105"/>
    </ligand>
</feature>
<organism evidence="13 15">
    <name type="scientific">Trichococcus ilyis</name>
    <dbReference type="NCBI Taxonomy" id="640938"/>
    <lineage>
        <taxon>Bacteria</taxon>
        <taxon>Bacillati</taxon>
        <taxon>Bacillota</taxon>
        <taxon>Bacilli</taxon>
        <taxon>Lactobacillales</taxon>
        <taxon>Carnobacteriaceae</taxon>
        <taxon>Trichococcus</taxon>
    </lineage>
</organism>
<keyword evidence="16" id="KW-1185">Reference proteome</keyword>
<dbReference type="Pfam" id="PF16745">
    <property type="entry name" value="RsgA_N"/>
    <property type="match status" value="1"/>
</dbReference>
<feature type="binding site" evidence="10">
    <location>
        <position position="261"/>
    </location>
    <ligand>
        <name>Zn(2+)</name>
        <dbReference type="ChEBI" id="CHEBI:29105"/>
    </ligand>
</feature>
<feature type="domain" description="EngC GTPase" evidence="11">
    <location>
        <begin position="72"/>
        <end position="222"/>
    </location>
</feature>
<protein>
    <recommendedName>
        <fullName evidence="10">Small ribosomal subunit biogenesis GTPase RsgA</fullName>
        <ecNumber evidence="10">3.6.1.-</ecNumber>
    </recommendedName>
</protein>
<dbReference type="PROSITE" id="PS50936">
    <property type="entry name" value="ENGC_GTPASE"/>
    <property type="match status" value="1"/>
</dbReference>
<keyword evidence="1 10" id="KW-0963">Cytoplasm</keyword>
<dbReference type="Pfam" id="PF03193">
    <property type="entry name" value="RsgA_GTPase"/>
    <property type="match status" value="1"/>
</dbReference>
<feature type="binding site" evidence="10">
    <location>
        <position position="255"/>
    </location>
    <ligand>
        <name>Zn(2+)</name>
        <dbReference type="ChEBI" id="CHEBI:29105"/>
    </ligand>
</feature>
<name>A0A143Z549_9LACT</name>
<feature type="domain" description="CP-type G" evidence="12">
    <location>
        <begin position="63"/>
        <end position="224"/>
    </location>
</feature>
<proteinExistence type="inferred from homology"/>
<feature type="binding site" evidence="10">
    <location>
        <begin position="167"/>
        <end position="175"/>
    </location>
    <ligand>
        <name>GTP</name>
        <dbReference type="ChEBI" id="CHEBI:37565"/>
    </ligand>
</feature>
<evidence type="ECO:0000256" key="5">
    <source>
        <dbReference type="ARBA" id="ARBA00022741"/>
    </source>
</evidence>
<sequence length="301" mass="33895">MQKGQVRKAISGFYYVYADGQTYQTRGRGNFRVKNMAPLIGDFVDFESDNLTEGVLLDIYPRKNELIRPTVANVDWGVIVMSAIEPDFSSYLVDRFLVYLEAKNIRPIIYVTKIDLLDGTAKEEMLHFKTYYESIGYTMILSDYPESSTSLKKLVASIGKGMAVFMGQSGAGKSTLLNQLMPELGLETGEISTSLGRGRHTTRHVELHPVGEALIADTPGFSTIDLVEIEAVELPSLFPDFVALRDQCRFGGCMHINEPNCRIKEAVASGEIAPYRYEHYLQFHDEIVGRKPVYQKNKNKR</sequence>
<dbReference type="InterPro" id="IPR004881">
    <property type="entry name" value="Ribosome_biogen_GTPase_RsgA"/>
</dbReference>
<evidence type="ECO:0000256" key="7">
    <source>
        <dbReference type="ARBA" id="ARBA00022833"/>
    </source>
</evidence>
<dbReference type="STRING" id="640938.TR210_2224"/>
<evidence type="ECO:0000313" key="13">
    <source>
        <dbReference type="EMBL" id="CZR05474.1"/>
    </source>
</evidence>
<keyword evidence="4 10" id="KW-0699">rRNA-binding</keyword>
<evidence type="ECO:0000256" key="3">
    <source>
        <dbReference type="ARBA" id="ARBA00022723"/>
    </source>
</evidence>
<dbReference type="GO" id="GO:0003924">
    <property type="term" value="F:GTPase activity"/>
    <property type="evidence" value="ECO:0007669"/>
    <property type="project" value="UniProtKB-UniRule"/>
</dbReference>
<dbReference type="NCBIfam" id="TIGR00157">
    <property type="entry name" value="ribosome small subunit-dependent GTPase A"/>
    <property type="match status" value="1"/>
</dbReference>
<keyword evidence="8 10" id="KW-0694">RNA-binding</keyword>
<dbReference type="PANTHER" id="PTHR32120:SF11">
    <property type="entry name" value="SMALL RIBOSOMAL SUBUNIT BIOGENESIS GTPASE RSGA 1, MITOCHONDRIAL-RELATED"/>
    <property type="match status" value="1"/>
</dbReference>
<dbReference type="EMBL" id="FJNB01000018">
    <property type="protein sequence ID" value="CZR05474.1"/>
    <property type="molecule type" value="Genomic_DNA"/>
</dbReference>
<dbReference type="RefSeq" id="WP_068623797.1">
    <property type="nucleotide sequence ID" value="NZ_FJNB01000018.1"/>
</dbReference>
<comment type="similarity">
    <text evidence="10">Belongs to the TRAFAC class YlqF/YawG GTPase family. RsgA subfamily.</text>
</comment>
<keyword evidence="6 10" id="KW-0378">Hydrolase</keyword>
<keyword evidence="7 10" id="KW-0862">Zinc</keyword>
<comment type="subcellular location">
    <subcellularLocation>
        <location evidence="10">Cytoplasm</location>
    </subcellularLocation>
</comment>
<dbReference type="Proteomes" id="UP000199280">
    <property type="component" value="Unassembled WGS sequence"/>
</dbReference>
<dbReference type="CDD" id="cd01854">
    <property type="entry name" value="YjeQ_EngC"/>
    <property type="match status" value="1"/>
</dbReference>
<dbReference type="GO" id="GO:0042274">
    <property type="term" value="P:ribosomal small subunit biogenesis"/>
    <property type="evidence" value="ECO:0007669"/>
    <property type="project" value="UniProtKB-UniRule"/>
</dbReference>
<keyword evidence="9 10" id="KW-0342">GTP-binding</keyword>
<evidence type="ECO:0000256" key="6">
    <source>
        <dbReference type="ARBA" id="ARBA00022801"/>
    </source>
</evidence>
<evidence type="ECO:0000313" key="16">
    <source>
        <dbReference type="Proteomes" id="UP000199280"/>
    </source>
</evidence>
<dbReference type="GO" id="GO:0019843">
    <property type="term" value="F:rRNA binding"/>
    <property type="evidence" value="ECO:0007669"/>
    <property type="project" value="UniProtKB-KW"/>
</dbReference>
<feature type="binding site" evidence="10">
    <location>
        <position position="253"/>
    </location>
    <ligand>
        <name>Zn(2+)</name>
        <dbReference type="ChEBI" id="CHEBI:29105"/>
    </ligand>
</feature>
<comment type="function">
    <text evidence="10">One of several proteins that assist in the late maturation steps of the functional core of the 30S ribosomal subunit. Helps release RbfA from mature subunits. May play a role in the assembly of ribosomal proteins into the subunit. Circularly permuted GTPase that catalyzes slow GTP hydrolysis, GTPase activity is stimulated by the 30S ribosomal subunit.</text>
</comment>
<comment type="subunit">
    <text evidence="10">Monomer. Associates with 30S ribosomal subunit, binds 16S rRNA.</text>
</comment>
<dbReference type="SUPFAM" id="SSF50249">
    <property type="entry name" value="Nucleic acid-binding proteins"/>
    <property type="match status" value="1"/>
</dbReference>
<evidence type="ECO:0000256" key="8">
    <source>
        <dbReference type="ARBA" id="ARBA00022884"/>
    </source>
</evidence>
<dbReference type="Gene3D" id="3.40.50.300">
    <property type="entry name" value="P-loop containing nucleotide triphosphate hydrolases"/>
    <property type="match status" value="1"/>
</dbReference>
<dbReference type="Gene3D" id="1.10.40.50">
    <property type="entry name" value="Probable gtpase engc, domain 3"/>
    <property type="match status" value="1"/>
</dbReference>
<dbReference type="InterPro" id="IPR031944">
    <property type="entry name" value="RsgA_N"/>
</dbReference>
<dbReference type="InterPro" id="IPR010914">
    <property type="entry name" value="RsgA_GTPase_dom"/>
</dbReference>
<dbReference type="PROSITE" id="PS51721">
    <property type="entry name" value="G_CP"/>
    <property type="match status" value="1"/>
</dbReference>
<evidence type="ECO:0000256" key="9">
    <source>
        <dbReference type="ARBA" id="ARBA00023134"/>
    </source>
</evidence>
<dbReference type="EC" id="3.6.1.-" evidence="10"/>
<dbReference type="SUPFAM" id="SSF52540">
    <property type="entry name" value="P-loop containing nucleoside triphosphate hydrolases"/>
    <property type="match status" value="1"/>
</dbReference>
<dbReference type="Gene3D" id="2.40.50.140">
    <property type="entry name" value="Nucleic acid-binding proteins"/>
    <property type="match status" value="1"/>
</dbReference>
<keyword evidence="5 10" id="KW-0547">Nucleotide-binding</keyword>
<comment type="cofactor">
    <cofactor evidence="10">
        <name>Zn(2+)</name>
        <dbReference type="ChEBI" id="CHEBI:29105"/>
    </cofactor>
    <text evidence="10">Binds 1 zinc ion per subunit.</text>
</comment>
<dbReference type="InterPro" id="IPR030378">
    <property type="entry name" value="G_CP_dom"/>
</dbReference>
<evidence type="ECO:0000313" key="15">
    <source>
        <dbReference type="Proteomes" id="UP000076878"/>
    </source>
</evidence>
<dbReference type="GO" id="GO:0005525">
    <property type="term" value="F:GTP binding"/>
    <property type="evidence" value="ECO:0007669"/>
    <property type="project" value="UniProtKB-UniRule"/>
</dbReference>
<evidence type="ECO:0000256" key="2">
    <source>
        <dbReference type="ARBA" id="ARBA00022517"/>
    </source>
</evidence>
<accession>A0A143Z549</accession>
<evidence type="ECO:0000259" key="11">
    <source>
        <dbReference type="PROSITE" id="PS50936"/>
    </source>
</evidence>
<dbReference type="AlphaFoldDB" id="A0A143Z549"/>
<reference evidence="13 15" key="1">
    <citation type="submission" date="2016-02" db="EMBL/GenBank/DDBJ databases">
        <authorList>
            <person name="Wen L."/>
            <person name="He K."/>
            <person name="Yang H."/>
        </authorList>
    </citation>
    <scope>NUCLEOTIDE SEQUENCE [LARGE SCALE GENOMIC DNA]</scope>
    <source>
        <strain evidence="13">Trichococcus_R210</strain>
    </source>
</reference>
<evidence type="ECO:0000259" key="12">
    <source>
        <dbReference type="PROSITE" id="PS51721"/>
    </source>
</evidence>
<dbReference type="GO" id="GO:0005737">
    <property type="term" value="C:cytoplasm"/>
    <property type="evidence" value="ECO:0007669"/>
    <property type="project" value="UniProtKB-SubCell"/>
</dbReference>